<accession>A0A1F4URZ4</accession>
<dbReference type="InterPro" id="IPR058596">
    <property type="entry name" value="TraC-like_dom"/>
</dbReference>
<evidence type="ECO:0000259" key="1">
    <source>
        <dbReference type="Pfam" id="PF26593"/>
    </source>
</evidence>
<comment type="caution">
    <text evidence="2">The sequence shown here is derived from an EMBL/GenBank/DDBJ whole genome shotgun (WGS) entry which is preliminary data.</text>
</comment>
<reference evidence="2 3" key="1">
    <citation type="journal article" date="2016" name="Nat. Commun.">
        <title>Thousands of microbial genomes shed light on interconnected biogeochemical processes in an aquifer system.</title>
        <authorList>
            <person name="Anantharaman K."/>
            <person name="Brown C.T."/>
            <person name="Hug L.A."/>
            <person name="Sharon I."/>
            <person name="Castelle C.J."/>
            <person name="Probst A.J."/>
            <person name="Thomas B.C."/>
            <person name="Singh A."/>
            <person name="Wilkins M.J."/>
            <person name="Karaoz U."/>
            <person name="Brodie E.L."/>
            <person name="Williams K.H."/>
            <person name="Hubbard S.S."/>
            <person name="Banfield J.F."/>
        </authorList>
    </citation>
    <scope>NUCLEOTIDE SEQUENCE [LARGE SCALE GENOMIC DNA]</scope>
</reference>
<feature type="domain" description="TraC-like" evidence="1">
    <location>
        <begin position="22"/>
        <end position="135"/>
    </location>
</feature>
<sequence>MNNKKIKATTQDHLDIADIRDNLVVLNDGGAVVILETNAINFDLLSIQEQDAAIAAYSSLLNSLSFPIQVTIRSKRIDITEYLEKVKDIEDKQPNPKIRDQIKKYRSFIQDELITKENVLDKNFYVSIPYKIFDIGGNGNAFAFLFGISGGSSNKQRINIDKILQEATADLEPKKNFIIKEFARIGIKAKQLNTTELIKLFYEIYNSETAQSQKLRGNVEDYTSALVEPKIA</sequence>
<name>A0A1F4URZ4_UNCKA</name>
<proteinExistence type="predicted"/>
<protein>
    <recommendedName>
        <fullName evidence="1">TraC-like domain-containing protein</fullName>
    </recommendedName>
</protein>
<evidence type="ECO:0000313" key="2">
    <source>
        <dbReference type="EMBL" id="OGC47724.1"/>
    </source>
</evidence>
<dbReference type="Pfam" id="PF26593">
    <property type="entry name" value="TraC-like"/>
    <property type="match status" value="1"/>
</dbReference>
<dbReference type="AlphaFoldDB" id="A0A1F4URZ4"/>
<gene>
    <name evidence="2" type="ORF">A2713_00970</name>
</gene>
<dbReference type="Proteomes" id="UP000176444">
    <property type="component" value="Unassembled WGS sequence"/>
</dbReference>
<organism evidence="2 3">
    <name type="scientific">candidate division WWE3 bacterium RIFCSPHIGHO2_01_FULL_35_17</name>
    <dbReference type="NCBI Taxonomy" id="1802614"/>
    <lineage>
        <taxon>Bacteria</taxon>
        <taxon>Katanobacteria</taxon>
    </lineage>
</organism>
<evidence type="ECO:0000313" key="3">
    <source>
        <dbReference type="Proteomes" id="UP000176444"/>
    </source>
</evidence>
<dbReference type="EMBL" id="MEUX01000011">
    <property type="protein sequence ID" value="OGC47724.1"/>
    <property type="molecule type" value="Genomic_DNA"/>
</dbReference>